<organism evidence="1 2">
    <name type="scientific">Pseudomonas phage PaBG</name>
    <dbReference type="NCBI Taxonomy" id="1335230"/>
    <lineage>
        <taxon>Viruses</taxon>
        <taxon>Duplodnaviria</taxon>
        <taxon>Heunggongvirae</taxon>
        <taxon>Uroviricota</taxon>
        <taxon>Caudoviricetes</taxon>
        <taxon>Baikalvirus</taxon>
        <taxon>Baikalvirus PaBG</taxon>
    </lineage>
</organism>
<dbReference type="KEGG" id="vg:16574846"/>
<proteinExistence type="predicted"/>
<sequence>MTEHQVLPEEIANNQRLLRIHISLTSEELREYFAMRSACRELPAGSEAQRALVGNFTQRFSDFVADWKTFGVTQYPTPLLPSLPYNYFATIDREHASGAVLFLLANPSPQSRAIYAHWATWRAMLAAVGLGSLHDDLCQWSSYLQVMRKVCSQKTFPRQTLWAELIPQLVMRRDLVDGRVTGVVAYVARCIRDCLGLDRNSDRLIISDTGLVVDGPALTIERRLP</sequence>
<dbReference type="Proteomes" id="UP000015545">
    <property type="component" value="Segment"/>
</dbReference>
<evidence type="ECO:0000313" key="2">
    <source>
        <dbReference type="Proteomes" id="UP000015545"/>
    </source>
</evidence>
<name>S5VMC5_9CAUD</name>
<protein>
    <submittedName>
        <fullName evidence="1">Uncharacterized protein</fullName>
    </submittedName>
</protein>
<evidence type="ECO:0000313" key="1">
    <source>
        <dbReference type="EMBL" id="AGS82044.1"/>
    </source>
</evidence>
<gene>
    <name evidence="1" type="ORF">PaBG_00160</name>
</gene>
<dbReference type="RefSeq" id="YP_008433491.1">
    <property type="nucleotide sequence ID" value="NC_022096.1"/>
</dbReference>
<reference evidence="1 2" key="1">
    <citation type="journal article" date="2014" name="Genome Announc.">
        <title>Complete Genome Sequence of the Novel Giant Pseudomonas Phage PaBG.</title>
        <authorList>
            <person name="Sykilinda N.N."/>
            <person name="Bondar A.A."/>
            <person name="Gorshkova A.S."/>
            <person name="Kurochkina L.P."/>
            <person name="Kulikov E.E."/>
            <person name="Shneider M.M."/>
            <person name="Kadykov V.A."/>
            <person name="Solovjeva N.V."/>
            <person name="Kabilov M.R."/>
            <person name="Mesyanzhinov V.V."/>
            <person name="Vlassov V.V."/>
            <person name="Drukker V.V."/>
            <person name="Miroshnikov K.A."/>
        </authorList>
    </citation>
    <scope>NUCLEOTIDE SEQUENCE [LARGE SCALE GENOMIC DNA]</scope>
</reference>
<accession>S5VMC5</accession>
<keyword evidence="2" id="KW-1185">Reference proteome</keyword>
<dbReference type="EMBL" id="KF147891">
    <property type="protein sequence ID" value="AGS82044.1"/>
    <property type="molecule type" value="Genomic_DNA"/>
</dbReference>